<dbReference type="InterPro" id="IPR003663">
    <property type="entry name" value="Sugar/inositol_transpt"/>
</dbReference>
<dbReference type="Gene3D" id="1.20.1250.20">
    <property type="entry name" value="MFS general substrate transporter like domains"/>
    <property type="match status" value="2"/>
</dbReference>
<dbReference type="PROSITE" id="PS00216">
    <property type="entry name" value="SUGAR_TRANSPORT_1"/>
    <property type="match status" value="2"/>
</dbReference>
<feature type="transmembrane region" description="Helical" evidence="9">
    <location>
        <begin position="108"/>
        <end position="130"/>
    </location>
</feature>
<keyword evidence="5 9" id="KW-0812">Transmembrane</keyword>
<accession>A0ABW5X9T3</accession>
<evidence type="ECO:0000256" key="4">
    <source>
        <dbReference type="ARBA" id="ARBA00022475"/>
    </source>
</evidence>
<evidence type="ECO:0000256" key="3">
    <source>
        <dbReference type="ARBA" id="ARBA00022448"/>
    </source>
</evidence>
<dbReference type="CDD" id="cd17359">
    <property type="entry name" value="MFS_XylE_like"/>
    <property type="match status" value="1"/>
</dbReference>
<protein>
    <submittedName>
        <fullName evidence="11">Sugar porter family MFS transporter</fullName>
    </submittedName>
</protein>
<keyword evidence="12" id="KW-1185">Reference proteome</keyword>
<keyword evidence="4" id="KW-1003">Cell membrane</keyword>
<comment type="subcellular location">
    <subcellularLocation>
        <location evidence="1">Cell membrane</location>
        <topology evidence="1">Multi-pass membrane protein</topology>
    </subcellularLocation>
</comment>
<dbReference type="PROSITE" id="PS50850">
    <property type="entry name" value="MFS"/>
    <property type="match status" value="1"/>
</dbReference>
<dbReference type="Proteomes" id="UP001597438">
    <property type="component" value="Unassembled WGS sequence"/>
</dbReference>
<feature type="transmembrane region" description="Helical" evidence="9">
    <location>
        <begin position="323"/>
        <end position="346"/>
    </location>
</feature>
<dbReference type="InterPro" id="IPR050814">
    <property type="entry name" value="Myo-inositol_Transporter"/>
</dbReference>
<proteinExistence type="inferred from homology"/>
<reference evidence="12" key="1">
    <citation type="journal article" date="2019" name="Int. J. Syst. Evol. Microbiol.">
        <title>The Global Catalogue of Microorganisms (GCM) 10K type strain sequencing project: providing services to taxonomists for standard genome sequencing and annotation.</title>
        <authorList>
            <consortium name="The Broad Institute Genomics Platform"/>
            <consortium name="The Broad Institute Genome Sequencing Center for Infectious Disease"/>
            <person name="Wu L."/>
            <person name="Ma J."/>
        </authorList>
    </citation>
    <scope>NUCLEOTIDE SEQUENCE [LARGE SCALE GENOMIC DNA]</scope>
    <source>
        <strain evidence="12">KCTC 52925</strain>
    </source>
</reference>
<feature type="transmembrane region" description="Helical" evidence="9">
    <location>
        <begin position="84"/>
        <end position="102"/>
    </location>
</feature>
<evidence type="ECO:0000313" key="12">
    <source>
        <dbReference type="Proteomes" id="UP001597438"/>
    </source>
</evidence>
<keyword evidence="6 9" id="KW-1133">Transmembrane helix</keyword>
<keyword evidence="7 9" id="KW-0472">Membrane</keyword>
<comment type="similarity">
    <text evidence="2 8">Belongs to the major facilitator superfamily. Sugar transporter (TC 2.A.1.1) family.</text>
</comment>
<evidence type="ECO:0000256" key="6">
    <source>
        <dbReference type="ARBA" id="ARBA00022989"/>
    </source>
</evidence>
<feature type="domain" description="Major facilitator superfamily (MFS) profile" evidence="10">
    <location>
        <begin position="18"/>
        <end position="441"/>
    </location>
</feature>
<evidence type="ECO:0000256" key="7">
    <source>
        <dbReference type="ARBA" id="ARBA00023136"/>
    </source>
</evidence>
<organism evidence="11 12">
    <name type="scientific">Christiangramia antarctica</name>
    <dbReference type="NCBI Taxonomy" id="2058158"/>
    <lineage>
        <taxon>Bacteria</taxon>
        <taxon>Pseudomonadati</taxon>
        <taxon>Bacteroidota</taxon>
        <taxon>Flavobacteriia</taxon>
        <taxon>Flavobacteriales</taxon>
        <taxon>Flavobacteriaceae</taxon>
        <taxon>Christiangramia</taxon>
    </lineage>
</organism>
<dbReference type="InterPro" id="IPR020846">
    <property type="entry name" value="MFS_dom"/>
</dbReference>
<dbReference type="NCBIfam" id="TIGR00879">
    <property type="entry name" value="SP"/>
    <property type="match status" value="1"/>
</dbReference>
<dbReference type="PROSITE" id="PS00217">
    <property type="entry name" value="SUGAR_TRANSPORT_2"/>
    <property type="match status" value="1"/>
</dbReference>
<evidence type="ECO:0000256" key="5">
    <source>
        <dbReference type="ARBA" id="ARBA00022692"/>
    </source>
</evidence>
<evidence type="ECO:0000256" key="8">
    <source>
        <dbReference type="RuleBase" id="RU003346"/>
    </source>
</evidence>
<feature type="transmembrane region" description="Helical" evidence="9">
    <location>
        <begin position="142"/>
        <end position="164"/>
    </location>
</feature>
<dbReference type="PRINTS" id="PR00171">
    <property type="entry name" value="SUGRTRNSPORT"/>
</dbReference>
<dbReference type="SUPFAM" id="SSF103473">
    <property type="entry name" value="MFS general substrate transporter"/>
    <property type="match status" value="1"/>
</dbReference>
<evidence type="ECO:0000256" key="9">
    <source>
        <dbReference type="SAM" id="Phobius"/>
    </source>
</evidence>
<keyword evidence="3 8" id="KW-0813">Transport</keyword>
<dbReference type="EMBL" id="JBHUOJ010000040">
    <property type="protein sequence ID" value="MFD2835417.1"/>
    <property type="molecule type" value="Genomic_DNA"/>
</dbReference>
<evidence type="ECO:0000256" key="2">
    <source>
        <dbReference type="ARBA" id="ARBA00010992"/>
    </source>
</evidence>
<evidence type="ECO:0000259" key="10">
    <source>
        <dbReference type="PROSITE" id="PS50850"/>
    </source>
</evidence>
<dbReference type="InterPro" id="IPR047984">
    <property type="entry name" value="XylE-like"/>
</dbReference>
<evidence type="ECO:0000313" key="11">
    <source>
        <dbReference type="EMBL" id="MFD2835417.1"/>
    </source>
</evidence>
<evidence type="ECO:0000256" key="1">
    <source>
        <dbReference type="ARBA" id="ARBA00004651"/>
    </source>
</evidence>
<dbReference type="RefSeq" id="WP_251742510.1">
    <property type="nucleotide sequence ID" value="NZ_JBHUOJ010000040.1"/>
</dbReference>
<gene>
    <name evidence="11" type="ORF">ACFSYS_19150</name>
</gene>
<sequence>MAKDPIPTMVSKSYIIKITTVAALGGLLFGYDTAVIAGAIGFLQQKFDLSPALVGWAASSAIWGCVFGAMVAGYASDKWGRKKVLIITAVLFFLSALGSAIANDLTPFILARFVGGVGVGAASMLSPLYISEVAPAKMRGTLVSVYQLAIVLGINIIYVVNFWISKAGTSEWNIEYGWRYMLGSETIPAIIFFVLLFTVPESPRWLLKKGKDKIARTILVRVNGSQADEIEKEIKSTLKEEKGSLKELFGKRYRMALVIGVVLALFSQITGINAVIYFAPEIFKSIGFGVESALSQTILIGVINTIFTFVALGLIDKAGRRKLLLWGVSGMIICLLGTALCFHFRIYEGPWLLLFILGFIASFATSLGPIPWVIISEIFPTKTRGIAMSFCILILWIGVILITQLTPVLLEEIGGSGTFFIFMVNAIFLLIFTWKFVPETKQKSLEEIEKSWKNENAVEIESKI</sequence>
<feature type="transmembrane region" description="Helical" evidence="9">
    <location>
        <begin position="386"/>
        <end position="405"/>
    </location>
</feature>
<feature type="transmembrane region" description="Helical" evidence="9">
    <location>
        <begin position="298"/>
        <end position="316"/>
    </location>
</feature>
<feature type="transmembrane region" description="Helical" evidence="9">
    <location>
        <begin position="21"/>
        <end position="43"/>
    </location>
</feature>
<feature type="transmembrane region" description="Helical" evidence="9">
    <location>
        <begin position="49"/>
        <end position="72"/>
    </location>
</feature>
<dbReference type="Pfam" id="PF00083">
    <property type="entry name" value="Sugar_tr"/>
    <property type="match status" value="1"/>
</dbReference>
<feature type="transmembrane region" description="Helical" evidence="9">
    <location>
        <begin position="176"/>
        <end position="199"/>
    </location>
</feature>
<dbReference type="InterPro" id="IPR005828">
    <property type="entry name" value="MFS_sugar_transport-like"/>
</dbReference>
<comment type="caution">
    <text evidence="11">The sequence shown here is derived from an EMBL/GenBank/DDBJ whole genome shotgun (WGS) entry which is preliminary data.</text>
</comment>
<dbReference type="PANTHER" id="PTHR48020:SF12">
    <property type="entry name" value="PROTON MYO-INOSITOL COTRANSPORTER"/>
    <property type="match status" value="1"/>
</dbReference>
<feature type="transmembrane region" description="Helical" evidence="9">
    <location>
        <begin position="255"/>
        <end position="278"/>
    </location>
</feature>
<dbReference type="InterPro" id="IPR005829">
    <property type="entry name" value="Sugar_transporter_CS"/>
</dbReference>
<name>A0ABW5X9T3_9FLAO</name>
<dbReference type="InterPro" id="IPR036259">
    <property type="entry name" value="MFS_trans_sf"/>
</dbReference>
<feature type="transmembrane region" description="Helical" evidence="9">
    <location>
        <begin position="352"/>
        <end position="374"/>
    </location>
</feature>
<dbReference type="PANTHER" id="PTHR48020">
    <property type="entry name" value="PROTON MYO-INOSITOL COTRANSPORTER"/>
    <property type="match status" value="1"/>
</dbReference>
<feature type="transmembrane region" description="Helical" evidence="9">
    <location>
        <begin position="417"/>
        <end position="437"/>
    </location>
</feature>